<evidence type="ECO:0000256" key="4">
    <source>
        <dbReference type="ARBA" id="ARBA00022692"/>
    </source>
</evidence>
<feature type="transmembrane region" description="Helical" evidence="10">
    <location>
        <begin position="419"/>
        <end position="443"/>
    </location>
</feature>
<organism evidence="12 13">
    <name type="scientific">Agrocybe pediades</name>
    <dbReference type="NCBI Taxonomy" id="84607"/>
    <lineage>
        <taxon>Eukaryota</taxon>
        <taxon>Fungi</taxon>
        <taxon>Dikarya</taxon>
        <taxon>Basidiomycota</taxon>
        <taxon>Agaricomycotina</taxon>
        <taxon>Agaricomycetes</taxon>
        <taxon>Agaricomycetidae</taxon>
        <taxon>Agaricales</taxon>
        <taxon>Agaricineae</taxon>
        <taxon>Strophariaceae</taxon>
        <taxon>Agrocybe</taxon>
    </lineage>
</organism>
<keyword evidence="4 10" id="KW-0812">Transmembrane</keyword>
<evidence type="ECO:0000256" key="7">
    <source>
        <dbReference type="ARBA" id="ARBA00049119"/>
    </source>
</evidence>
<dbReference type="PANTHER" id="PTHR48022">
    <property type="entry name" value="PLASTIDIC GLUCOSE TRANSPORTER 4"/>
    <property type="match status" value="1"/>
</dbReference>
<evidence type="ECO:0000256" key="6">
    <source>
        <dbReference type="ARBA" id="ARBA00023136"/>
    </source>
</evidence>
<dbReference type="NCBIfam" id="TIGR00879">
    <property type="entry name" value="SP"/>
    <property type="match status" value="1"/>
</dbReference>
<proteinExistence type="inferred from homology"/>
<feature type="transmembrane region" description="Helical" evidence="10">
    <location>
        <begin position="353"/>
        <end position="377"/>
    </location>
</feature>
<gene>
    <name evidence="12" type="ORF">D9613_010151</name>
</gene>
<evidence type="ECO:0000313" key="12">
    <source>
        <dbReference type="EMBL" id="KAF4618428.1"/>
    </source>
</evidence>
<evidence type="ECO:0000313" key="13">
    <source>
        <dbReference type="Proteomes" id="UP000521872"/>
    </source>
</evidence>
<dbReference type="InterPro" id="IPR003663">
    <property type="entry name" value="Sugar/inositol_transpt"/>
</dbReference>
<feature type="transmembrane region" description="Helical" evidence="10">
    <location>
        <begin position="384"/>
        <end position="407"/>
    </location>
</feature>
<keyword evidence="13" id="KW-1185">Reference proteome</keyword>
<comment type="catalytic activity">
    <reaction evidence="7">
        <text>myo-inositol(out) + H(+)(out) = myo-inositol(in) + H(+)(in)</text>
        <dbReference type="Rhea" id="RHEA:60364"/>
        <dbReference type="ChEBI" id="CHEBI:15378"/>
        <dbReference type="ChEBI" id="CHEBI:17268"/>
    </reaction>
</comment>
<keyword evidence="6 10" id="KW-0472">Membrane</keyword>
<name>A0A8H4QWD6_9AGAR</name>
<dbReference type="PROSITE" id="PS50850">
    <property type="entry name" value="MFS"/>
    <property type="match status" value="1"/>
</dbReference>
<dbReference type="AlphaFoldDB" id="A0A8H4QWD6"/>
<feature type="region of interest" description="Disordered" evidence="9">
    <location>
        <begin position="529"/>
        <end position="551"/>
    </location>
</feature>
<dbReference type="Proteomes" id="UP000521872">
    <property type="component" value="Unassembled WGS sequence"/>
</dbReference>
<dbReference type="PANTHER" id="PTHR48022:SF64">
    <property type="entry name" value="MAJOR FACILITATOR SUPERFAMILY (MFS) PROFILE DOMAIN-CONTAINING PROTEIN"/>
    <property type="match status" value="1"/>
</dbReference>
<evidence type="ECO:0000256" key="9">
    <source>
        <dbReference type="SAM" id="MobiDB-lite"/>
    </source>
</evidence>
<evidence type="ECO:0000256" key="5">
    <source>
        <dbReference type="ARBA" id="ARBA00022989"/>
    </source>
</evidence>
<feature type="transmembrane region" description="Helical" evidence="10">
    <location>
        <begin position="138"/>
        <end position="163"/>
    </location>
</feature>
<evidence type="ECO:0000256" key="10">
    <source>
        <dbReference type="SAM" id="Phobius"/>
    </source>
</evidence>
<dbReference type="FunFam" id="1.20.1250.20:FF:000117">
    <property type="entry name" value="MFS hexose transporter"/>
    <property type="match status" value="1"/>
</dbReference>
<dbReference type="GO" id="GO:0005351">
    <property type="term" value="F:carbohydrate:proton symporter activity"/>
    <property type="evidence" value="ECO:0007669"/>
    <property type="project" value="TreeGrafter"/>
</dbReference>
<dbReference type="InterPro" id="IPR036259">
    <property type="entry name" value="MFS_trans_sf"/>
</dbReference>
<feature type="compositionally biased region" description="Basic and acidic residues" evidence="9">
    <location>
        <begin position="533"/>
        <end position="551"/>
    </location>
</feature>
<dbReference type="Gene3D" id="1.20.1250.20">
    <property type="entry name" value="MFS general substrate transporter like domains"/>
    <property type="match status" value="1"/>
</dbReference>
<evidence type="ECO:0000256" key="3">
    <source>
        <dbReference type="ARBA" id="ARBA00022448"/>
    </source>
</evidence>
<comment type="subcellular location">
    <subcellularLocation>
        <location evidence="1">Membrane</location>
        <topology evidence="1">Multi-pass membrane protein</topology>
    </subcellularLocation>
</comment>
<feature type="domain" description="Major facilitator superfamily (MFS) profile" evidence="11">
    <location>
        <begin position="69"/>
        <end position="507"/>
    </location>
</feature>
<dbReference type="InterPro" id="IPR005828">
    <property type="entry name" value="MFS_sugar_transport-like"/>
</dbReference>
<evidence type="ECO:0000256" key="8">
    <source>
        <dbReference type="RuleBase" id="RU003346"/>
    </source>
</evidence>
<dbReference type="InterPro" id="IPR020846">
    <property type="entry name" value="MFS_dom"/>
</dbReference>
<feature type="transmembrane region" description="Helical" evidence="10">
    <location>
        <begin position="455"/>
        <end position="472"/>
    </location>
</feature>
<comment type="caution">
    <text evidence="12">The sequence shown here is derived from an EMBL/GenBank/DDBJ whole genome shotgun (WGS) entry which is preliminary data.</text>
</comment>
<evidence type="ECO:0000259" key="11">
    <source>
        <dbReference type="PROSITE" id="PS50850"/>
    </source>
</evidence>
<feature type="transmembrane region" description="Helical" evidence="10">
    <location>
        <begin position="203"/>
        <end position="221"/>
    </location>
</feature>
<dbReference type="EMBL" id="JAACJL010000017">
    <property type="protein sequence ID" value="KAF4618428.1"/>
    <property type="molecule type" value="Genomic_DNA"/>
</dbReference>
<comment type="similarity">
    <text evidence="2 8">Belongs to the major facilitator superfamily. Sugar transporter (TC 2.A.1.1) family.</text>
</comment>
<dbReference type="Pfam" id="PF00083">
    <property type="entry name" value="Sugar_tr"/>
    <property type="match status" value="1"/>
</dbReference>
<keyword evidence="3 8" id="KW-0813">Transport</keyword>
<protein>
    <recommendedName>
        <fullName evidence="11">Major facilitator superfamily (MFS) profile domain-containing protein</fullName>
    </recommendedName>
</protein>
<feature type="transmembrane region" description="Helical" evidence="10">
    <location>
        <begin position="484"/>
        <end position="503"/>
    </location>
</feature>
<reference evidence="12 13" key="1">
    <citation type="submission" date="2019-12" db="EMBL/GenBank/DDBJ databases">
        <authorList>
            <person name="Floudas D."/>
            <person name="Bentzer J."/>
            <person name="Ahren D."/>
            <person name="Johansson T."/>
            <person name="Persson P."/>
            <person name="Tunlid A."/>
        </authorList>
    </citation>
    <scope>NUCLEOTIDE SEQUENCE [LARGE SCALE GENOMIC DNA]</scope>
    <source>
        <strain evidence="12 13">CBS 102.39</strain>
    </source>
</reference>
<dbReference type="InterPro" id="IPR050360">
    <property type="entry name" value="MFS_Sugar_Transporters"/>
</dbReference>
<dbReference type="SUPFAM" id="SSF103473">
    <property type="entry name" value="MFS general substrate transporter"/>
    <property type="match status" value="1"/>
</dbReference>
<evidence type="ECO:0000256" key="2">
    <source>
        <dbReference type="ARBA" id="ARBA00010992"/>
    </source>
</evidence>
<feature type="transmembrane region" description="Helical" evidence="10">
    <location>
        <begin position="63"/>
        <end position="82"/>
    </location>
</feature>
<feature type="transmembrane region" description="Helical" evidence="10">
    <location>
        <begin position="169"/>
        <end position="191"/>
    </location>
</feature>
<accession>A0A8H4QWD6</accession>
<dbReference type="GO" id="GO:0016020">
    <property type="term" value="C:membrane"/>
    <property type="evidence" value="ECO:0007669"/>
    <property type="project" value="UniProtKB-SubCell"/>
</dbReference>
<dbReference type="PRINTS" id="PR00171">
    <property type="entry name" value="SUGRTRNSPORT"/>
</dbReference>
<keyword evidence="5 10" id="KW-1133">Transmembrane helix</keyword>
<evidence type="ECO:0000256" key="1">
    <source>
        <dbReference type="ARBA" id="ARBA00004141"/>
    </source>
</evidence>
<sequence>MQCYKYPPSLPVETSIRFPSSLTRYLLKNIPTMGAGPVATGGTDAAYAHLVNPNRKWYNNKRLIALNFWILLLLITSSTNGYDGSMMNGLQSLPQWDGYFHHPTKGKLGLLNAIQNIGSLAAYPFSPYLSDGLGRRTTVFIGAFIMCAATALQTASVSVGMFIGARFLIGFGLTFAAGAAPMLVTEIAYPVYRAQLTSTYNSLWYSGAIVAAWTTFGSFKIQSTWAWRLPSVLQALPSIFQVALIFFVPESPRWLISKGRDAQALKTLAYYHADGDENDGLVQYEFNEIKAAIELDREVAAKVGWKTLFATPGNRRRMRIIIALAFFSQWSGNGLVSYYLTKVFITIGILDPTIQLLINGILQIWNLCWALLAASLVDRIGRRVLFLTSVAGMVVAFTMQTACSAVYDQKKTESAGHAVIAFIFIFYAFYDIAFSPLIVSYTVEILPYEIRAKGFTVFNFAISLSLIFNQYVNPIALDTIGWRYYIVYVVWLVFEGAFLYFFLIETKGRTLEETAALFDGEDAAAALAQAAHTGEERDEKGSSYSERVEKA</sequence>
<feature type="transmembrane region" description="Helical" evidence="10">
    <location>
        <begin position="320"/>
        <end position="341"/>
    </location>
</feature>